<dbReference type="PANTHER" id="PTHR10256">
    <property type="entry name" value="SELENIDE, WATER DIKINASE"/>
    <property type="match status" value="1"/>
</dbReference>
<organism evidence="4">
    <name type="scientific">marine metagenome</name>
    <dbReference type="NCBI Taxonomy" id="408172"/>
    <lineage>
        <taxon>unclassified sequences</taxon>
        <taxon>metagenomes</taxon>
        <taxon>ecological metagenomes</taxon>
    </lineage>
</organism>
<accession>A0A382NNZ5</accession>
<feature type="non-terminal residue" evidence="4">
    <location>
        <position position="1"/>
    </location>
</feature>
<protein>
    <recommendedName>
        <fullName evidence="3">PurM-like N-terminal domain-containing protein</fullName>
    </recommendedName>
</protein>
<proteinExistence type="predicted"/>
<dbReference type="InterPro" id="IPR016188">
    <property type="entry name" value="PurM-like_N"/>
</dbReference>
<name>A0A382NNZ5_9ZZZZ</name>
<evidence type="ECO:0000259" key="3">
    <source>
        <dbReference type="Pfam" id="PF00586"/>
    </source>
</evidence>
<dbReference type="Pfam" id="PF00586">
    <property type="entry name" value="AIRS"/>
    <property type="match status" value="1"/>
</dbReference>
<evidence type="ECO:0000313" key="4">
    <source>
        <dbReference type="EMBL" id="SVC62045.1"/>
    </source>
</evidence>
<dbReference type="Gene3D" id="3.30.1330.10">
    <property type="entry name" value="PurM-like, N-terminal domain"/>
    <property type="match status" value="1"/>
</dbReference>
<dbReference type="InterPro" id="IPR004536">
    <property type="entry name" value="SPS/SelD"/>
</dbReference>
<dbReference type="GO" id="GO:0004756">
    <property type="term" value="F:selenide, water dikinase activity"/>
    <property type="evidence" value="ECO:0007669"/>
    <property type="project" value="TreeGrafter"/>
</dbReference>
<feature type="domain" description="PurM-like N-terminal" evidence="3">
    <location>
        <begin position="29"/>
        <end position="122"/>
    </location>
</feature>
<dbReference type="GO" id="GO:0005737">
    <property type="term" value="C:cytoplasm"/>
    <property type="evidence" value="ECO:0007669"/>
    <property type="project" value="TreeGrafter"/>
</dbReference>
<evidence type="ECO:0000256" key="1">
    <source>
        <dbReference type="ARBA" id="ARBA00022741"/>
    </source>
</evidence>
<sequence>VSPVGLAKLLSRLPSKNDPNLLVGFETSDDAAVYKIDDERALVLTADIITPPVDDPVLFGKIAAANALSDVFAMGGRPLACLNLIGFPSKDLGPEILAGIVEGALEKITEAGAVLAGGHTTDDEE</sequence>
<dbReference type="AlphaFoldDB" id="A0A382NNZ5"/>
<keyword evidence="2" id="KW-0067">ATP-binding</keyword>
<feature type="non-terminal residue" evidence="4">
    <location>
        <position position="125"/>
    </location>
</feature>
<dbReference type="EMBL" id="UINC01101326">
    <property type="protein sequence ID" value="SVC62045.1"/>
    <property type="molecule type" value="Genomic_DNA"/>
</dbReference>
<dbReference type="GO" id="GO:0005524">
    <property type="term" value="F:ATP binding"/>
    <property type="evidence" value="ECO:0007669"/>
    <property type="project" value="UniProtKB-KW"/>
</dbReference>
<gene>
    <name evidence="4" type="ORF">METZ01_LOCUS314899</name>
</gene>
<dbReference type="GO" id="GO:0016260">
    <property type="term" value="P:selenocysteine biosynthetic process"/>
    <property type="evidence" value="ECO:0007669"/>
    <property type="project" value="TreeGrafter"/>
</dbReference>
<dbReference type="PANTHER" id="PTHR10256:SF0">
    <property type="entry name" value="INACTIVE SELENIDE, WATER DIKINASE-LIKE PROTEIN-RELATED"/>
    <property type="match status" value="1"/>
</dbReference>
<dbReference type="SUPFAM" id="SSF55326">
    <property type="entry name" value="PurM N-terminal domain-like"/>
    <property type="match status" value="1"/>
</dbReference>
<dbReference type="InterPro" id="IPR036921">
    <property type="entry name" value="PurM-like_N_sf"/>
</dbReference>
<dbReference type="NCBIfam" id="TIGR00476">
    <property type="entry name" value="selD"/>
    <property type="match status" value="1"/>
</dbReference>
<keyword evidence="1" id="KW-0547">Nucleotide-binding</keyword>
<evidence type="ECO:0000256" key="2">
    <source>
        <dbReference type="ARBA" id="ARBA00022840"/>
    </source>
</evidence>
<reference evidence="4" key="1">
    <citation type="submission" date="2018-05" db="EMBL/GenBank/DDBJ databases">
        <authorList>
            <person name="Lanie J.A."/>
            <person name="Ng W.-L."/>
            <person name="Kazmierczak K.M."/>
            <person name="Andrzejewski T.M."/>
            <person name="Davidsen T.M."/>
            <person name="Wayne K.J."/>
            <person name="Tettelin H."/>
            <person name="Glass J.I."/>
            <person name="Rusch D."/>
            <person name="Podicherti R."/>
            <person name="Tsui H.-C.T."/>
            <person name="Winkler M.E."/>
        </authorList>
    </citation>
    <scope>NUCLEOTIDE SEQUENCE</scope>
</reference>